<keyword evidence="3" id="KW-0067">ATP-binding</keyword>
<evidence type="ECO:0000313" key="8">
    <source>
        <dbReference type="Proteomes" id="UP000217076"/>
    </source>
</evidence>
<dbReference type="AlphaFoldDB" id="A0A1G8BDC1"/>
<dbReference type="InterPro" id="IPR045028">
    <property type="entry name" value="DinG/Rad3-like"/>
</dbReference>
<accession>A0A1G8BDC1</accession>
<dbReference type="EMBL" id="FNCV01000006">
    <property type="protein sequence ID" value="SDH31199.1"/>
    <property type="molecule type" value="Genomic_DNA"/>
</dbReference>
<dbReference type="GO" id="GO:0003678">
    <property type="term" value="F:DNA helicase activity"/>
    <property type="evidence" value="ECO:0007669"/>
    <property type="project" value="TreeGrafter"/>
</dbReference>
<evidence type="ECO:0000256" key="2">
    <source>
        <dbReference type="ARBA" id="ARBA00022801"/>
    </source>
</evidence>
<sequence length="961" mass="103715">MTPSPPAPTPAPGRRRLPDAPVLAVGLTHGVLVWPGGEVEDLRPGPAAGRRLKNLTPILCHRQMAARRLKVDPFPAHDLLELFAFVHPARFAAPTPRGLARALALPLPPDDDLGEQALSLVEATRTLLDSLIALPPAAHREALGCLWPPAWAGWSWAGPVGAALGAPDEVPHSSALTRGLRIWERLPEVGEHAPPPPPGAHPVPPEAAADRLADLLGPDAESRPQQVAYAEAACHAFAPRDREDEPRVLLAEAGTGVGKTLGYIAPASLWAEANQGAVWISTYTRNLQRQLDGELDRLCPDPVEKARRVVVRKGRENYLCLLNLEEAVRRLPMSPQSALGLTLIARWARASRDGDMVAGDLPGWLIPLLGGRPLMELADRRGECIHAACPHYNRCLVERAVRRARRADLVVANHALVLVQAALGGLDGEAPPRRYVFDEGHHLFAAADSAFAAHLSGQETAELRRWLRGAEADTTRSRARGLKRRAEDLMVAADGADHGPAADALAQALAAARVLPGPGWGARLAGDAPDGATEHFLTLVRRQVYARAPNADSPHDLECETTPPIPGLIAAATELAAGLDGLIAPLTALVRLLRRTLAQQPGETPREDPGTAPWESPREPPEAALRQRLEALIRSLERRALMPLQAWRDMLAALSAPQPARFVDWMAVNRLEGRDIDVGLHRHWLDPTEPLAREVLTPAHGVLITSATLRDGSGDPQADWAAAEARTGIPHLPAAVTGAPDGPTGTVRRAALASPFDYPERTRVIVVTDVRKDDLDQVAAAYRALFLAADGGGLGLFTAISRLRGVHARLTAPLEAAGLTLYAQHVDALDPATLVDIFRAEERACLLGTDALRDGVDVPGNALRLVVFDRVPWPRPDILHKARRAALPEAAQRRAHDDMITRLRLKQAFGRLIRRHDDRGVFVLLDPMMPSRLFGAFPEGVTPERLSLAEATRLTSDFLAP</sequence>
<feature type="domain" description="Helicase ATP-binding" evidence="6">
    <location>
        <begin position="212"/>
        <end position="493"/>
    </location>
</feature>
<dbReference type="GO" id="GO:0003676">
    <property type="term" value="F:nucleic acid binding"/>
    <property type="evidence" value="ECO:0007669"/>
    <property type="project" value="InterPro"/>
</dbReference>
<protein>
    <submittedName>
        <fullName evidence="7">ATP-dependent DNA helicase DinG</fullName>
    </submittedName>
</protein>
<evidence type="ECO:0000256" key="3">
    <source>
        <dbReference type="ARBA" id="ARBA00022840"/>
    </source>
</evidence>
<evidence type="ECO:0000256" key="1">
    <source>
        <dbReference type="ARBA" id="ARBA00022741"/>
    </source>
</evidence>
<dbReference type="OrthoDB" id="9805194at2"/>
<dbReference type="GO" id="GO:0006281">
    <property type="term" value="P:DNA repair"/>
    <property type="evidence" value="ECO:0007669"/>
    <property type="project" value="TreeGrafter"/>
</dbReference>
<dbReference type="SUPFAM" id="SSF52540">
    <property type="entry name" value="P-loop containing nucleoside triphosphate hydrolases"/>
    <property type="match status" value="1"/>
</dbReference>
<keyword evidence="2" id="KW-0378">Hydrolase</keyword>
<comment type="similarity">
    <text evidence="4">Belongs to the helicase family. DinG subfamily.</text>
</comment>
<dbReference type="SMART" id="SM00491">
    <property type="entry name" value="HELICc2"/>
    <property type="match status" value="1"/>
</dbReference>
<name>A0A1G8BDC1_9PROT</name>
<dbReference type="PROSITE" id="PS51193">
    <property type="entry name" value="HELICASE_ATP_BIND_2"/>
    <property type="match status" value="1"/>
</dbReference>
<keyword evidence="1" id="KW-0547">Nucleotide-binding</keyword>
<dbReference type="STRING" id="83401.SAMN05421742_1068"/>
<keyword evidence="8" id="KW-1185">Reference proteome</keyword>
<dbReference type="GO" id="GO:0005524">
    <property type="term" value="F:ATP binding"/>
    <property type="evidence" value="ECO:0007669"/>
    <property type="project" value="UniProtKB-KW"/>
</dbReference>
<organism evidence="7 8">
    <name type="scientific">Roseospirillum parvum</name>
    <dbReference type="NCBI Taxonomy" id="83401"/>
    <lineage>
        <taxon>Bacteria</taxon>
        <taxon>Pseudomonadati</taxon>
        <taxon>Pseudomonadota</taxon>
        <taxon>Alphaproteobacteria</taxon>
        <taxon>Rhodospirillales</taxon>
        <taxon>Rhodospirillaceae</taxon>
        <taxon>Roseospirillum</taxon>
    </lineage>
</organism>
<dbReference type="Proteomes" id="UP000217076">
    <property type="component" value="Unassembled WGS sequence"/>
</dbReference>
<proteinExistence type="inferred from homology"/>
<evidence type="ECO:0000259" key="6">
    <source>
        <dbReference type="PROSITE" id="PS51193"/>
    </source>
</evidence>
<evidence type="ECO:0000313" key="7">
    <source>
        <dbReference type="EMBL" id="SDH31199.1"/>
    </source>
</evidence>
<dbReference type="InterPro" id="IPR014013">
    <property type="entry name" value="Helic_SF1/SF2_ATP-bd_DinG/Rad3"/>
</dbReference>
<feature type="region of interest" description="Disordered" evidence="5">
    <location>
        <begin position="599"/>
        <end position="621"/>
    </location>
</feature>
<dbReference type="RefSeq" id="WP_092619189.1">
    <property type="nucleotide sequence ID" value="NZ_FNCV01000006.1"/>
</dbReference>
<evidence type="ECO:0000256" key="5">
    <source>
        <dbReference type="SAM" id="MobiDB-lite"/>
    </source>
</evidence>
<dbReference type="GO" id="GO:0016818">
    <property type="term" value="F:hydrolase activity, acting on acid anhydrides, in phosphorus-containing anhydrides"/>
    <property type="evidence" value="ECO:0007669"/>
    <property type="project" value="InterPro"/>
</dbReference>
<dbReference type="Gene3D" id="3.40.50.300">
    <property type="entry name" value="P-loop containing nucleotide triphosphate hydrolases"/>
    <property type="match status" value="2"/>
</dbReference>
<dbReference type="PANTHER" id="PTHR11472">
    <property type="entry name" value="DNA REPAIR DEAD HELICASE RAD3/XP-D SUBFAMILY MEMBER"/>
    <property type="match status" value="1"/>
</dbReference>
<dbReference type="PANTHER" id="PTHR11472:SF34">
    <property type="entry name" value="REGULATOR OF TELOMERE ELONGATION HELICASE 1"/>
    <property type="match status" value="1"/>
</dbReference>
<dbReference type="InterPro" id="IPR027417">
    <property type="entry name" value="P-loop_NTPase"/>
</dbReference>
<keyword evidence="7" id="KW-0347">Helicase</keyword>
<dbReference type="InterPro" id="IPR006555">
    <property type="entry name" value="ATP-dep_Helicase_C"/>
</dbReference>
<gene>
    <name evidence="7" type="ORF">SAMN05421742_1068</name>
</gene>
<dbReference type="Pfam" id="PF13307">
    <property type="entry name" value="Helicase_C_2"/>
    <property type="match status" value="1"/>
</dbReference>
<evidence type="ECO:0000256" key="4">
    <source>
        <dbReference type="ARBA" id="ARBA00038058"/>
    </source>
</evidence>
<reference evidence="8" key="1">
    <citation type="submission" date="2016-10" db="EMBL/GenBank/DDBJ databases">
        <authorList>
            <person name="Varghese N."/>
            <person name="Submissions S."/>
        </authorList>
    </citation>
    <scope>NUCLEOTIDE SEQUENCE [LARGE SCALE GENOMIC DNA]</scope>
    <source>
        <strain evidence="8">930I</strain>
    </source>
</reference>